<dbReference type="GO" id="GO:0003677">
    <property type="term" value="F:DNA binding"/>
    <property type="evidence" value="ECO:0007669"/>
    <property type="project" value="InterPro"/>
</dbReference>
<comment type="caution">
    <text evidence="2">The sequence shown here is derived from an EMBL/GenBank/DDBJ whole genome shotgun (WGS) entry which is preliminary data.</text>
</comment>
<evidence type="ECO:0000259" key="1">
    <source>
        <dbReference type="Pfam" id="PF12728"/>
    </source>
</evidence>
<protein>
    <recommendedName>
        <fullName evidence="1">Helix-turn-helix domain-containing protein</fullName>
    </recommendedName>
</protein>
<dbReference type="Pfam" id="PF12728">
    <property type="entry name" value="HTH_17"/>
    <property type="match status" value="1"/>
</dbReference>
<evidence type="ECO:0000313" key="2">
    <source>
        <dbReference type="EMBL" id="GAG64883.1"/>
    </source>
</evidence>
<dbReference type="AlphaFoldDB" id="X0ZWM8"/>
<accession>X0ZWM8</accession>
<feature type="domain" description="Helix-turn-helix" evidence="1">
    <location>
        <begin position="22"/>
        <end position="68"/>
    </location>
</feature>
<dbReference type="InterPro" id="IPR041657">
    <property type="entry name" value="HTH_17"/>
</dbReference>
<reference evidence="2" key="1">
    <citation type="journal article" date="2014" name="Front. Microbiol.">
        <title>High frequency of phylogenetically diverse reductive dehalogenase-homologous genes in deep subseafloor sedimentary metagenomes.</title>
        <authorList>
            <person name="Kawai M."/>
            <person name="Futagami T."/>
            <person name="Toyoda A."/>
            <person name="Takaki Y."/>
            <person name="Nishi S."/>
            <person name="Hori S."/>
            <person name="Arai W."/>
            <person name="Tsubouchi T."/>
            <person name="Morono Y."/>
            <person name="Uchiyama I."/>
            <person name="Ito T."/>
            <person name="Fujiyama A."/>
            <person name="Inagaki F."/>
            <person name="Takami H."/>
        </authorList>
    </citation>
    <scope>NUCLEOTIDE SEQUENCE</scope>
    <source>
        <strain evidence="2">Expedition CK06-06</strain>
    </source>
</reference>
<gene>
    <name evidence="2" type="ORF">S01H4_04544</name>
</gene>
<dbReference type="EMBL" id="BART01001229">
    <property type="protein sequence ID" value="GAG64883.1"/>
    <property type="molecule type" value="Genomic_DNA"/>
</dbReference>
<proteinExistence type="predicted"/>
<dbReference type="InterPro" id="IPR010093">
    <property type="entry name" value="SinI_DNA-bd"/>
</dbReference>
<dbReference type="NCBIfam" id="TIGR01764">
    <property type="entry name" value="excise"/>
    <property type="match status" value="1"/>
</dbReference>
<sequence length="126" mass="14824">MREDLVMKMLFSNEEIKERKIYTLEESANILDLSRSTMLKLIKLGELPVAKIGKQYRILGIFLLRYILSKTKPKKIAEEVRDELSWQSRLDEVVSAIVERTSKYSSKEIEEDIRSALKEVREKYGR</sequence>
<name>X0ZWM8_9ZZZZ</name>
<organism evidence="2">
    <name type="scientific">marine sediment metagenome</name>
    <dbReference type="NCBI Taxonomy" id="412755"/>
    <lineage>
        <taxon>unclassified sequences</taxon>
        <taxon>metagenomes</taxon>
        <taxon>ecological metagenomes</taxon>
    </lineage>
</organism>